<dbReference type="STRING" id="1688.BCUN_1099"/>
<feature type="compositionally biased region" description="Basic and acidic residues" evidence="1">
    <location>
        <begin position="104"/>
        <end position="113"/>
    </location>
</feature>
<comment type="caution">
    <text evidence="2">The sequence shown here is derived from an EMBL/GenBank/DDBJ whole genome shotgun (WGS) entry which is preliminary data.</text>
</comment>
<accession>A0A087B2T3</accession>
<evidence type="ECO:0000256" key="1">
    <source>
        <dbReference type="SAM" id="MobiDB-lite"/>
    </source>
</evidence>
<sequence length="156" mass="16700">MERGGSRADALGNILILLSALNDLTGEELTLADVLGDDFTDGGNALTGMAAALQGKPVHLTPYIYIEPSQGRQPTSAEMRMASRLGVQPPVLVRNVDRLYGHSVDTEAAERAGEGATPQKRGRETRIIEGEVADAIENEPSIMEQLEEMTGEPDGR</sequence>
<keyword evidence="3" id="KW-1185">Reference proteome</keyword>
<protein>
    <submittedName>
        <fullName evidence="2">Uncharacterized protein</fullName>
    </submittedName>
</protein>
<dbReference type="AlphaFoldDB" id="A0A087B2T3"/>
<name>A0A087B2T3_9BIFI</name>
<reference evidence="2 3" key="1">
    <citation type="submission" date="2014-03" db="EMBL/GenBank/DDBJ databases">
        <title>Genomics of Bifidobacteria.</title>
        <authorList>
            <person name="Ventura M."/>
            <person name="Milani C."/>
            <person name="Lugli G.A."/>
        </authorList>
    </citation>
    <scope>NUCLEOTIDE SEQUENCE [LARGE SCALE GENOMIC DNA]</scope>
    <source>
        <strain evidence="2 3">LMG 10738</strain>
    </source>
</reference>
<dbReference type="Proteomes" id="UP000029067">
    <property type="component" value="Unassembled WGS sequence"/>
</dbReference>
<organism evidence="2 3">
    <name type="scientific">Bifidobacterium cuniculi</name>
    <dbReference type="NCBI Taxonomy" id="1688"/>
    <lineage>
        <taxon>Bacteria</taxon>
        <taxon>Bacillati</taxon>
        <taxon>Actinomycetota</taxon>
        <taxon>Actinomycetes</taxon>
        <taxon>Bifidobacteriales</taxon>
        <taxon>Bifidobacteriaceae</taxon>
        <taxon>Bifidobacterium</taxon>
    </lineage>
</organism>
<feature type="region of interest" description="Disordered" evidence="1">
    <location>
        <begin position="104"/>
        <end position="126"/>
    </location>
</feature>
<proteinExistence type="predicted"/>
<gene>
    <name evidence="2" type="ORF">BCUN_1099</name>
</gene>
<evidence type="ECO:0000313" key="2">
    <source>
        <dbReference type="EMBL" id="KFI65333.1"/>
    </source>
</evidence>
<evidence type="ECO:0000313" key="3">
    <source>
        <dbReference type="Proteomes" id="UP000029067"/>
    </source>
</evidence>
<dbReference type="EMBL" id="JGYV01000002">
    <property type="protein sequence ID" value="KFI65333.1"/>
    <property type="molecule type" value="Genomic_DNA"/>
</dbReference>